<dbReference type="OrthoDB" id="10249267at2759"/>
<dbReference type="AlphaFoldDB" id="A0A132P0I4"/>
<organism evidence="1 2">
    <name type="scientific">Giardia duodenalis assemblage B</name>
    <dbReference type="NCBI Taxonomy" id="1394984"/>
    <lineage>
        <taxon>Eukaryota</taxon>
        <taxon>Metamonada</taxon>
        <taxon>Diplomonadida</taxon>
        <taxon>Hexamitidae</taxon>
        <taxon>Giardiinae</taxon>
        <taxon>Giardia</taxon>
    </lineage>
</organism>
<proteinExistence type="predicted"/>
<protein>
    <submittedName>
        <fullName evidence="1">Uncharacterized protein</fullName>
    </submittedName>
</protein>
<sequence length="304" mass="33633">MTIMDLPDIQLREDVYDVSQANQNDGNIFQNGAVAPSNSLLATSLESLSFQLARQKQIAGGQVPDFDVLATRLTDLATFAASDVVDLKAYASTMDSNAPVAVKMNAYRLASMKTCAHSQRNYRMTLASLRENYIRTCMEADPAFWVTYFSKITFPIKLTENDKKYLMMMDNAFIEYVEADYEELGKTLLNEETCTTPVSQAHLPGFRINFQFKDKSVISSTCRYQLDSTTSLVVERNVAGPEALGVLNSMGANYYGLFSIFCPPSPADLDPNNGNISAHQIAITRAKKIVETAVILKAALTDHI</sequence>
<evidence type="ECO:0000313" key="1">
    <source>
        <dbReference type="EMBL" id="KWX15845.1"/>
    </source>
</evidence>
<name>A0A132P0I4_GIAIN</name>
<comment type="caution">
    <text evidence="1">The sequence shown here is derived from an EMBL/GenBank/DDBJ whole genome shotgun (WGS) entry which is preliminary data.</text>
</comment>
<accession>A0A132P0I4</accession>
<reference evidence="1 2" key="1">
    <citation type="journal article" date="2015" name="Mol. Biochem. Parasitol.">
        <title>Identification of polymorphic genes for use in assemblage B genotyping assays through comparative genomics of multiple assemblage B Giardia duodenalis isolates.</title>
        <authorList>
            <person name="Wielinga C."/>
            <person name="Thompson R.C."/>
            <person name="Monis P."/>
            <person name="Ryan U."/>
        </authorList>
    </citation>
    <scope>NUCLEOTIDE SEQUENCE [LARGE SCALE GENOMIC DNA]</scope>
    <source>
        <strain evidence="1 2">BAH15c1</strain>
    </source>
</reference>
<gene>
    <name evidence="1" type="ORF">QR46_0163</name>
</gene>
<dbReference type="VEuPathDB" id="GiardiaDB:QR46_0163"/>
<evidence type="ECO:0000313" key="2">
    <source>
        <dbReference type="Proteomes" id="UP000070089"/>
    </source>
</evidence>
<dbReference type="EMBL" id="JXTI01000002">
    <property type="protein sequence ID" value="KWX15845.1"/>
    <property type="molecule type" value="Genomic_DNA"/>
</dbReference>
<dbReference type="Proteomes" id="UP000070089">
    <property type="component" value="Unassembled WGS sequence"/>
</dbReference>